<comment type="caution">
    <text evidence="1">The sequence shown here is derived from an EMBL/GenBank/DDBJ whole genome shotgun (WGS) entry which is preliminary data.</text>
</comment>
<reference evidence="2" key="1">
    <citation type="submission" date="2012-11" db="EMBL/GenBank/DDBJ databases">
        <authorList>
            <person name="Lucero-Rivera Y.E."/>
            <person name="Tovar-Ramirez D."/>
        </authorList>
    </citation>
    <scope>NUCLEOTIDE SEQUENCE [LARGE SCALE GENOMIC DNA]</scope>
    <source>
        <strain evidence="2">Araruama</strain>
    </source>
</reference>
<dbReference type="AlphaFoldDB" id="A0A1V1NQE3"/>
<dbReference type="Proteomes" id="UP000189670">
    <property type="component" value="Unassembled WGS sequence"/>
</dbReference>
<accession>A0A1V1NQE3</accession>
<dbReference type="EMBL" id="ATBP01003635">
    <property type="protein sequence ID" value="ETR64794.1"/>
    <property type="molecule type" value="Genomic_DNA"/>
</dbReference>
<organism evidence="1 2">
    <name type="scientific">Candidatus Magnetoglobus multicellularis str. Araruama</name>
    <dbReference type="NCBI Taxonomy" id="890399"/>
    <lineage>
        <taxon>Bacteria</taxon>
        <taxon>Pseudomonadati</taxon>
        <taxon>Thermodesulfobacteriota</taxon>
        <taxon>Desulfobacteria</taxon>
        <taxon>Desulfobacterales</taxon>
        <taxon>Desulfobacteraceae</taxon>
        <taxon>Candidatus Magnetoglobus</taxon>
    </lineage>
</organism>
<name>A0A1V1NQE3_9BACT</name>
<evidence type="ECO:0000313" key="2">
    <source>
        <dbReference type="Proteomes" id="UP000189670"/>
    </source>
</evidence>
<gene>
    <name evidence="1" type="ORF">OMM_15334</name>
</gene>
<sequence>MKTKNIKLQISKQTTQTLKTQFTTLVNAIETQKYALHSDIQPLTQTLTEVVNNNSQLSELLKTTNDSGEFFVVTLQHHDPEILNLPWGMAVDKNSNKQLIDIQQIYLTKGLLSETGEAYPDISTELAALPLKILVMVSSPEDATYKNRLSF</sequence>
<evidence type="ECO:0000313" key="1">
    <source>
        <dbReference type="EMBL" id="ETR64794.1"/>
    </source>
</evidence>
<proteinExistence type="predicted"/>
<protein>
    <submittedName>
        <fullName evidence="1">Uncharacterized protein</fullName>
    </submittedName>
</protein>
<feature type="non-terminal residue" evidence="1">
    <location>
        <position position="151"/>
    </location>
</feature>